<dbReference type="Proteomes" id="UP000229383">
    <property type="component" value="Unassembled WGS sequence"/>
</dbReference>
<accession>A0A2H0TGN0</accession>
<dbReference type="GO" id="GO:0005524">
    <property type="term" value="F:ATP binding"/>
    <property type="evidence" value="ECO:0007669"/>
    <property type="project" value="InterPro"/>
</dbReference>
<dbReference type="GO" id="GO:0016020">
    <property type="term" value="C:membrane"/>
    <property type="evidence" value="ECO:0007669"/>
    <property type="project" value="InterPro"/>
</dbReference>
<dbReference type="Gene3D" id="3.90.70.10">
    <property type="entry name" value="Cysteine proteinases"/>
    <property type="match status" value="1"/>
</dbReference>
<dbReference type="Pfam" id="PF03412">
    <property type="entry name" value="Peptidase_C39"/>
    <property type="match status" value="1"/>
</dbReference>
<sequence>MKILPFPNLRQTHSYDCGAKAAQSVLAYYGTDVPEKEIMSLAGTNKNGTFIKGIRKVFKKYGLKTKIGKMTASSIKRHIDKRTPVIVLLQAWTDKENVNWEENWEDGHYAVVIGYNSTKLFFEDPSSVARVYLTLEEFEKRWHDKGVSGKKYINYGIAVYGKRRRYDPKQAVHMD</sequence>
<dbReference type="PANTHER" id="PTHR37806:SF1">
    <property type="entry name" value="PEPTIDASE C39-LIKE DOMAIN-CONTAINING PROTEIN"/>
    <property type="match status" value="1"/>
</dbReference>
<dbReference type="PANTHER" id="PTHR37806">
    <property type="entry name" value="LMO0724 PROTEIN"/>
    <property type="match status" value="1"/>
</dbReference>
<gene>
    <name evidence="2" type="ORF">COU46_00200</name>
</gene>
<dbReference type="GO" id="GO:0008233">
    <property type="term" value="F:peptidase activity"/>
    <property type="evidence" value="ECO:0007669"/>
    <property type="project" value="InterPro"/>
</dbReference>
<evidence type="ECO:0000313" key="2">
    <source>
        <dbReference type="EMBL" id="PIR70709.1"/>
    </source>
</evidence>
<proteinExistence type="predicted"/>
<dbReference type="GO" id="GO:0006508">
    <property type="term" value="P:proteolysis"/>
    <property type="evidence" value="ECO:0007669"/>
    <property type="project" value="InterPro"/>
</dbReference>
<dbReference type="InterPro" id="IPR005074">
    <property type="entry name" value="Peptidase_C39"/>
</dbReference>
<reference evidence="3" key="1">
    <citation type="submission" date="2017-09" db="EMBL/GenBank/DDBJ databases">
        <title>Depth-based differentiation of microbial function through sediment-hosted aquifers and enrichment of novel symbionts in the deep terrestrial subsurface.</title>
        <authorList>
            <person name="Probst A.J."/>
            <person name="Ladd B."/>
            <person name="Jarett J.K."/>
            <person name="Geller-Mcgrath D.E."/>
            <person name="Sieber C.M.K."/>
            <person name="Emerson J.B."/>
            <person name="Anantharaman K."/>
            <person name="Thomas B.C."/>
            <person name="Malmstrom R."/>
            <person name="Stieglmeier M."/>
            <person name="Klingl A."/>
            <person name="Woyke T."/>
            <person name="Ryan C.M."/>
            <person name="Banfield J.F."/>
        </authorList>
    </citation>
    <scope>NUCLEOTIDE SEQUENCE [LARGE SCALE GENOMIC DNA]</scope>
</reference>
<dbReference type="AlphaFoldDB" id="A0A2H0TGN0"/>
<organism evidence="2 3">
    <name type="scientific">Candidatus Niyogibacteria bacterium CG10_big_fil_rev_8_21_14_0_10_42_19</name>
    <dbReference type="NCBI Taxonomy" id="1974725"/>
    <lineage>
        <taxon>Bacteria</taxon>
        <taxon>Candidatus Niyogiibacteriota</taxon>
    </lineage>
</organism>
<protein>
    <recommendedName>
        <fullName evidence="1">Peptidase C39 domain-containing protein</fullName>
    </recommendedName>
</protein>
<evidence type="ECO:0000259" key="1">
    <source>
        <dbReference type="PROSITE" id="PS50990"/>
    </source>
</evidence>
<evidence type="ECO:0000313" key="3">
    <source>
        <dbReference type="Proteomes" id="UP000229383"/>
    </source>
</evidence>
<dbReference type="EMBL" id="PFCN01000002">
    <property type="protein sequence ID" value="PIR70709.1"/>
    <property type="molecule type" value="Genomic_DNA"/>
</dbReference>
<feature type="domain" description="Peptidase C39" evidence="1">
    <location>
        <begin position="11"/>
        <end position="149"/>
    </location>
</feature>
<name>A0A2H0TGN0_9BACT</name>
<comment type="caution">
    <text evidence="2">The sequence shown here is derived from an EMBL/GenBank/DDBJ whole genome shotgun (WGS) entry which is preliminary data.</text>
</comment>
<dbReference type="PROSITE" id="PS50990">
    <property type="entry name" value="PEPTIDASE_C39"/>
    <property type="match status" value="1"/>
</dbReference>